<feature type="region of interest" description="Disordered" evidence="4">
    <location>
        <begin position="516"/>
        <end position="543"/>
    </location>
</feature>
<dbReference type="GO" id="GO:0006355">
    <property type="term" value="P:regulation of DNA-templated transcription"/>
    <property type="evidence" value="ECO:0007669"/>
    <property type="project" value="InterPro"/>
</dbReference>
<keyword evidence="3" id="KW-0175">Coiled coil</keyword>
<dbReference type="InterPro" id="IPR010982">
    <property type="entry name" value="Lambda_DNA-bd_dom_sf"/>
</dbReference>
<dbReference type="SMART" id="SM00028">
    <property type="entry name" value="TPR"/>
    <property type="match status" value="3"/>
</dbReference>
<keyword evidence="7" id="KW-1185">Reference proteome</keyword>
<evidence type="ECO:0000313" key="7">
    <source>
        <dbReference type="Proteomes" id="UP000281726"/>
    </source>
</evidence>
<dbReference type="InterPro" id="IPR019734">
    <property type="entry name" value="TPR_rpt"/>
</dbReference>
<dbReference type="Pfam" id="PF00931">
    <property type="entry name" value="NB-ARC"/>
    <property type="match status" value="1"/>
</dbReference>
<feature type="coiled-coil region" evidence="3">
    <location>
        <begin position="1099"/>
        <end position="1126"/>
    </location>
</feature>
<evidence type="ECO:0000256" key="2">
    <source>
        <dbReference type="ARBA" id="ARBA00023125"/>
    </source>
</evidence>
<dbReference type="InterPro" id="IPR041664">
    <property type="entry name" value="AAA_16"/>
</dbReference>
<dbReference type="Pfam" id="PF13191">
    <property type="entry name" value="AAA_16"/>
    <property type="match status" value="1"/>
</dbReference>
<dbReference type="Gene3D" id="3.40.50.300">
    <property type="entry name" value="P-loop containing nucleotide triphosphate hydrolases"/>
    <property type="match status" value="2"/>
</dbReference>
<dbReference type="Gene3D" id="1.10.260.40">
    <property type="entry name" value="lambda repressor-like DNA-binding domains"/>
    <property type="match status" value="1"/>
</dbReference>
<dbReference type="PANTHER" id="PTHR47691">
    <property type="entry name" value="REGULATOR-RELATED"/>
    <property type="match status" value="1"/>
</dbReference>
<evidence type="ECO:0000256" key="1">
    <source>
        <dbReference type="ARBA" id="ARBA00005820"/>
    </source>
</evidence>
<comment type="caution">
    <text evidence="6">The sequence shown here is derived from an EMBL/GenBank/DDBJ whole genome shotgun (WGS) entry which is preliminary data.</text>
</comment>
<dbReference type="SMART" id="SM00382">
    <property type="entry name" value="AAA"/>
    <property type="match status" value="2"/>
</dbReference>
<keyword evidence="2" id="KW-0238">DNA-binding</keyword>
<dbReference type="GO" id="GO:0000160">
    <property type="term" value="P:phosphorelay signal transduction system"/>
    <property type="evidence" value="ECO:0007669"/>
    <property type="project" value="InterPro"/>
</dbReference>
<dbReference type="Pfam" id="PF13560">
    <property type="entry name" value="HTH_31"/>
    <property type="match status" value="1"/>
</dbReference>
<evidence type="ECO:0000313" key="6">
    <source>
        <dbReference type="EMBL" id="RKN44250.1"/>
    </source>
</evidence>
<reference evidence="6 7" key="1">
    <citation type="journal article" date="2004" name="Syst. Appl. Microbiol.">
        <title>Cryptoendolithic actinomycetes from antarctic sandstone rock samples: Micromonospora endolithica sp. nov. and two isolates related to Micromonospora coerulea Jensen 1932.</title>
        <authorList>
            <person name="Hirsch P."/>
            <person name="Mevs U."/>
            <person name="Kroppenstedt R.M."/>
            <person name="Schumann P."/>
            <person name="Stackebrandt E."/>
        </authorList>
    </citation>
    <scope>NUCLEOTIDE SEQUENCE [LARGE SCALE GENOMIC DNA]</scope>
    <source>
        <strain evidence="6 7">JCM 12677</strain>
    </source>
</reference>
<dbReference type="InterPro" id="IPR005158">
    <property type="entry name" value="BTAD"/>
</dbReference>
<proteinExistence type="inferred from homology"/>
<protein>
    <recommendedName>
        <fullName evidence="5">HTH cro/C1-type domain-containing protein</fullName>
    </recommendedName>
</protein>
<dbReference type="CDD" id="cd15831">
    <property type="entry name" value="BTAD"/>
    <property type="match status" value="1"/>
</dbReference>
<dbReference type="SMART" id="SM00862">
    <property type="entry name" value="Trans_reg_C"/>
    <property type="match status" value="1"/>
</dbReference>
<dbReference type="InterPro" id="IPR011990">
    <property type="entry name" value="TPR-like_helical_dom_sf"/>
</dbReference>
<dbReference type="Pfam" id="PF03704">
    <property type="entry name" value="BTAD"/>
    <property type="match status" value="1"/>
</dbReference>
<dbReference type="GO" id="GO:0043531">
    <property type="term" value="F:ADP binding"/>
    <property type="evidence" value="ECO:0007669"/>
    <property type="project" value="InterPro"/>
</dbReference>
<dbReference type="Proteomes" id="UP000281726">
    <property type="component" value="Unassembled WGS sequence"/>
</dbReference>
<accession>A0A3A9Z7K5</accession>
<dbReference type="InterPro" id="IPR036388">
    <property type="entry name" value="WH-like_DNA-bd_sf"/>
</dbReference>
<comment type="similarity">
    <text evidence="1">Belongs to the AfsR/DnrI/RedD regulatory family.</text>
</comment>
<evidence type="ECO:0000256" key="3">
    <source>
        <dbReference type="SAM" id="Coils"/>
    </source>
</evidence>
<dbReference type="SUPFAM" id="SSF52540">
    <property type="entry name" value="P-loop containing nucleoside triphosphate hydrolases"/>
    <property type="match status" value="2"/>
</dbReference>
<dbReference type="PANTHER" id="PTHR47691:SF3">
    <property type="entry name" value="HTH-TYPE TRANSCRIPTIONAL REGULATOR RV0890C-RELATED"/>
    <property type="match status" value="1"/>
</dbReference>
<dbReference type="InterPro" id="IPR001387">
    <property type="entry name" value="Cro/C1-type_HTH"/>
</dbReference>
<dbReference type="InterPro" id="IPR003593">
    <property type="entry name" value="AAA+_ATPase"/>
</dbReference>
<dbReference type="SMART" id="SM01043">
    <property type="entry name" value="BTAD"/>
    <property type="match status" value="1"/>
</dbReference>
<dbReference type="Gene3D" id="1.25.40.10">
    <property type="entry name" value="Tetratricopeptide repeat domain"/>
    <property type="match status" value="3"/>
</dbReference>
<dbReference type="SUPFAM" id="SSF46894">
    <property type="entry name" value="C-terminal effector domain of the bipartite response regulators"/>
    <property type="match status" value="1"/>
</dbReference>
<dbReference type="InterPro" id="IPR001867">
    <property type="entry name" value="OmpR/PhoB-type_DNA-bd"/>
</dbReference>
<dbReference type="Gene3D" id="1.10.10.10">
    <property type="entry name" value="Winged helix-like DNA-binding domain superfamily/Winged helix DNA-binding domain"/>
    <property type="match status" value="1"/>
</dbReference>
<organism evidence="6 7">
    <name type="scientific">Micromonospora endolithica</name>
    <dbReference type="NCBI Taxonomy" id="230091"/>
    <lineage>
        <taxon>Bacteria</taxon>
        <taxon>Bacillati</taxon>
        <taxon>Actinomycetota</taxon>
        <taxon>Actinomycetes</taxon>
        <taxon>Micromonosporales</taxon>
        <taxon>Micromonosporaceae</taxon>
        <taxon>Micromonospora</taxon>
    </lineage>
</organism>
<dbReference type="SUPFAM" id="SSF48452">
    <property type="entry name" value="TPR-like"/>
    <property type="match status" value="3"/>
</dbReference>
<dbReference type="PRINTS" id="PR00364">
    <property type="entry name" value="DISEASERSIST"/>
</dbReference>
<evidence type="ECO:0000259" key="5">
    <source>
        <dbReference type="PROSITE" id="PS50943"/>
    </source>
</evidence>
<dbReference type="PROSITE" id="PS50943">
    <property type="entry name" value="HTH_CROC1"/>
    <property type="match status" value="1"/>
</dbReference>
<feature type="domain" description="HTH cro/C1-type" evidence="5">
    <location>
        <begin position="513"/>
        <end position="556"/>
    </location>
</feature>
<dbReference type="InterPro" id="IPR002182">
    <property type="entry name" value="NB-ARC"/>
</dbReference>
<dbReference type="Pfam" id="PF00486">
    <property type="entry name" value="Trans_reg_C"/>
    <property type="match status" value="1"/>
</dbReference>
<dbReference type="EMBL" id="RBAK01000007">
    <property type="protein sequence ID" value="RKN44250.1"/>
    <property type="molecule type" value="Genomic_DNA"/>
</dbReference>
<evidence type="ECO:0000256" key="4">
    <source>
        <dbReference type="SAM" id="MobiDB-lite"/>
    </source>
</evidence>
<dbReference type="GO" id="GO:0003677">
    <property type="term" value="F:DNA binding"/>
    <property type="evidence" value="ECO:0007669"/>
    <property type="project" value="UniProtKB-KW"/>
</dbReference>
<feature type="region of interest" description="Disordered" evidence="4">
    <location>
        <begin position="567"/>
        <end position="597"/>
    </location>
</feature>
<dbReference type="InterPro" id="IPR027417">
    <property type="entry name" value="P-loop_NTPase"/>
</dbReference>
<gene>
    <name evidence="6" type="ORF">D7223_18420</name>
</gene>
<name>A0A3A9Z7K5_9ACTN</name>
<dbReference type="InterPro" id="IPR016032">
    <property type="entry name" value="Sig_transdc_resp-reg_C-effctor"/>
</dbReference>
<sequence>MIMRFGILGQLSVSIEDAGPLPLGAFKVRSLLATMLCQPNEPVSAAHLIDAVWEEDPPRSAQKNLHLYVHQLRRLLQGQRVVRHPHGYALTVLPGELDADAFQELAGRGRQAVGTGELDQGRHLLAEALRQWRGPAFADLTSLAALQETIARLTEERWTVLEERLEADLAVGAYASVTAELNALVVDNPLREGLRRLQMLALYRSGRQADALRSYREGRRILIEELGVDPSPALQRLERSILTADPDLDAAPPAVGTRLRNRHVPFQLPVDIRGFTGRTDQLARLDAALADASDDHPRAVVATAVGGAGTGKTTLAVHWAHRVAKRFPDGQLYLDLRGCQGPGAAMSAHEAVRRLLDGLEVPAEQIPGDLEAQIGLYRSLLAGRRVLIVLDDAVDTEQVRPLLPGAPGCMALITSRNHLTGLVASEGAVPIVLDVFTREEAERMLAARLGRAVVEVEGPAVDRLITASARLPLALGIVAARAANLRGPALARLADEMSDENRELNVPDTGDAEALAAQAGASTRSIGEMERGRRRSPRPRSVDQLADALKLTGDDRETFTQTGRTLFWARRANRPKPSGPGPRDDLPAAPDTGWTPLRHLPADLPDFVDRSDELAAIDAALDPVAAGRLVAVSGPPGIGKTALAVHAAHRFAPRFPDGQLFIRLGDVGGERPGPAEALARLLRAFGVDGSALPAGPDERAALLRTRLAGRRILLVVDDVGGHQDVASFLPDGGVGMVVTSRLPLTGLPGVTAVDLRPLAASAGVELISRVAGAERVGQDRVAAQRVVAMCGGLPLAVRIAAARLAARPHWTVATLAERLADEQARLDELRHGDLAVRPELHLAHQGLSPAAARAFALLGALGTGTFPQWVVAALLDSPPAAGATALEELLDARLLDSAGADQAGQSRFRFHEITRLYARECRTRQVTDDQWRAALSRVATGWLALARAAAAGLCCERFHLDDPTHPAAVDDPRAIAAATERPVDWFEAERESLTALVLSCAAEGLAATARCLAGCAVDFHELRAYYGDWHRVTSAALAACRRHGDRPGEAAMLRGLGGYQLEVDAPETAVATLRAAHTLALEVGDRAGAAQARKDVGYVLSLSGRLDEAERELRAAASELDSAGRQATRAMALSNLGFLLRQRGDTAGAVRSVRAGLEVARACADTFTEAYAWRGLAGALLAHGQAAEARQAARQAASLFFTVGDAVGAAQSLRTLGEALAPDPRRAGEAEDALATAAEVFRERGHAWGYALTELSLGEIEAARDRPGAVDRLRRALSYWTKESVPALRGRTLVALANAAERAGDVPAARESLTAALEIYRGMDSPLAAGIADRLRQPLAGNQPA</sequence>